<proteinExistence type="predicted"/>
<organism evidence="1">
    <name type="scientific">uncultured organism</name>
    <dbReference type="NCBI Taxonomy" id="155900"/>
    <lineage>
        <taxon>unclassified sequences</taxon>
        <taxon>environmental samples</taxon>
    </lineage>
</organism>
<dbReference type="PROSITE" id="PS00018">
    <property type="entry name" value="EF_HAND_1"/>
    <property type="match status" value="1"/>
</dbReference>
<name>A0A7L9QCA3_9ZZZZ</name>
<protein>
    <recommendedName>
        <fullName evidence="2">EF-hand domain-containing protein</fullName>
    </recommendedName>
</protein>
<sequence>MRELLYPLPLLLGAAIAQAHSASDAYLTLIVDDTDESTLHGQWDIALRDLDFVLRLDDDGDGELTWGEVKRHQAAIDRYAYEQLRFNDATGAACPVKPIRQLIDAHADGAYAALFFDVLCAHPGKTLAMNYTLFFPVDPSHRGIFVMHSGENTSTAVLSPQNTRVVLALK</sequence>
<dbReference type="InterPro" id="IPR018247">
    <property type="entry name" value="EF_Hand_1_Ca_BS"/>
</dbReference>
<dbReference type="AlphaFoldDB" id="A0A7L9QCA3"/>
<reference evidence="1" key="1">
    <citation type="submission" date="2020-09" db="EMBL/GenBank/DDBJ databases">
        <title>A new high-throughput screening method to detect antimicrobial volatiles from metagenomic clone libraries.</title>
        <authorList>
            <person name="Stocker F."/>
            <person name="Obermeier M."/>
            <person name="Resch K."/>
            <person name="Berg G."/>
            <person name="Mueller Bogota C.A."/>
        </authorList>
    </citation>
    <scope>NUCLEOTIDE SEQUENCE</scope>
</reference>
<evidence type="ECO:0008006" key="2">
    <source>
        <dbReference type="Google" id="ProtNLM"/>
    </source>
</evidence>
<dbReference type="EMBL" id="MW000465">
    <property type="protein sequence ID" value="QOL00285.1"/>
    <property type="molecule type" value="Genomic_DNA"/>
</dbReference>
<evidence type="ECO:0000313" key="1">
    <source>
        <dbReference type="EMBL" id="QOL00285.1"/>
    </source>
</evidence>
<accession>A0A7L9QCA3</accession>